<reference evidence="3 4" key="1">
    <citation type="journal article" date="2017" name="Genome Biol.">
        <title>New reference genome sequences of hot pepper reveal the massive evolution of plant disease-resistance genes by retroduplication.</title>
        <authorList>
            <person name="Kim S."/>
            <person name="Park J."/>
            <person name="Yeom S.I."/>
            <person name="Kim Y.M."/>
            <person name="Seo E."/>
            <person name="Kim K.T."/>
            <person name="Kim M.S."/>
            <person name="Lee J.M."/>
            <person name="Cheong K."/>
            <person name="Shin H.S."/>
            <person name="Kim S.B."/>
            <person name="Han K."/>
            <person name="Lee J."/>
            <person name="Park M."/>
            <person name="Lee H.A."/>
            <person name="Lee H.Y."/>
            <person name="Lee Y."/>
            <person name="Oh S."/>
            <person name="Lee J.H."/>
            <person name="Choi E."/>
            <person name="Choi E."/>
            <person name="Lee S.E."/>
            <person name="Jeon J."/>
            <person name="Kim H."/>
            <person name="Choi G."/>
            <person name="Song H."/>
            <person name="Lee J."/>
            <person name="Lee S.C."/>
            <person name="Kwon J.K."/>
            <person name="Lee H.Y."/>
            <person name="Koo N."/>
            <person name="Hong Y."/>
            <person name="Kim R.W."/>
            <person name="Kang W.H."/>
            <person name="Huh J.H."/>
            <person name="Kang B.C."/>
            <person name="Yang T.J."/>
            <person name="Lee Y.H."/>
            <person name="Bennetzen J.L."/>
            <person name="Choi D."/>
        </authorList>
    </citation>
    <scope>NUCLEOTIDE SEQUENCE [LARGE SCALE GENOMIC DNA]</scope>
    <source>
        <strain evidence="4">cv. PBC81</strain>
    </source>
</reference>
<dbReference type="Proteomes" id="UP000224567">
    <property type="component" value="Unassembled WGS sequence"/>
</dbReference>
<feature type="region of interest" description="Disordered" evidence="1">
    <location>
        <begin position="1"/>
        <end position="59"/>
    </location>
</feature>
<keyword evidence="2" id="KW-1133">Transmembrane helix</keyword>
<keyword evidence="4" id="KW-1185">Reference proteome</keyword>
<accession>A0A2G2XRR7</accession>
<sequence>MEPGSLVHGRRAGDTRIERSLGHEGRMEKRVSSSGGAWDTGERRGGSRARVEPRTPRTQWYGIGGPGLGRILGHGWKGREVPHEPGIWWKGRSCQSSGHGDEWGGPVRARDAGRRGAAVHVIAAAGFVAGLVISLSLWFVVTAYQASIDQILNAGGNANWVSGPNYDERRDKILAVTTIQRASSKAEVVVLDELISFGTYDILVAEKLLALFNSMKFTCLSEGKGYHFPPCHIVNRCGFRVLIDCRLDLSALAVFSPLSTVISSLFDERTSNDRGQSLSSSGSAREEVAVF</sequence>
<dbReference type="STRING" id="33114.A0A2G2XRR7"/>
<evidence type="ECO:0000313" key="4">
    <source>
        <dbReference type="Proteomes" id="UP000224567"/>
    </source>
</evidence>
<comment type="caution">
    <text evidence="3">The sequence shown here is derived from an EMBL/GenBank/DDBJ whole genome shotgun (WGS) entry which is preliminary data.</text>
</comment>
<keyword evidence="2" id="KW-0812">Transmembrane</keyword>
<feature type="transmembrane region" description="Helical" evidence="2">
    <location>
        <begin position="117"/>
        <end position="141"/>
    </location>
</feature>
<reference evidence="4" key="2">
    <citation type="journal article" date="2017" name="J. Anim. Genet.">
        <title>Multiple reference genome sequences of hot pepper reveal the massive evolution of plant disease resistance genes by retroduplication.</title>
        <authorList>
            <person name="Kim S."/>
            <person name="Park J."/>
            <person name="Yeom S.-I."/>
            <person name="Kim Y.-M."/>
            <person name="Seo E."/>
            <person name="Kim K.-T."/>
            <person name="Kim M.-S."/>
            <person name="Lee J.M."/>
            <person name="Cheong K."/>
            <person name="Shin H.-S."/>
            <person name="Kim S.-B."/>
            <person name="Han K."/>
            <person name="Lee J."/>
            <person name="Park M."/>
            <person name="Lee H.-A."/>
            <person name="Lee H.-Y."/>
            <person name="Lee Y."/>
            <person name="Oh S."/>
            <person name="Lee J.H."/>
            <person name="Choi E."/>
            <person name="Choi E."/>
            <person name="Lee S.E."/>
            <person name="Jeon J."/>
            <person name="Kim H."/>
            <person name="Choi G."/>
            <person name="Song H."/>
            <person name="Lee J."/>
            <person name="Lee S.-C."/>
            <person name="Kwon J.-K."/>
            <person name="Lee H.-Y."/>
            <person name="Koo N."/>
            <person name="Hong Y."/>
            <person name="Kim R.W."/>
            <person name="Kang W.-H."/>
            <person name="Huh J.H."/>
            <person name="Kang B.-C."/>
            <person name="Yang T.-J."/>
            <person name="Lee Y.-H."/>
            <person name="Bennetzen J.L."/>
            <person name="Choi D."/>
        </authorList>
    </citation>
    <scope>NUCLEOTIDE SEQUENCE [LARGE SCALE GENOMIC DNA]</scope>
    <source>
        <strain evidence="4">cv. PBC81</strain>
    </source>
</reference>
<feature type="compositionally biased region" description="Basic and acidic residues" evidence="1">
    <location>
        <begin position="40"/>
        <end position="55"/>
    </location>
</feature>
<evidence type="ECO:0000256" key="2">
    <source>
        <dbReference type="SAM" id="Phobius"/>
    </source>
</evidence>
<feature type="compositionally biased region" description="Basic and acidic residues" evidence="1">
    <location>
        <begin position="11"/>
        <end position="31"/>
    </location>
</feature>
<proteinExistence type="predicted"/>
<dbReference type="OrthoDB" id="5600060at2759"/>
<feature type="compositionally biased region" description="Polar residues" evidence="1">
    <location>
        <begin position="273"/>
        <end position="283"/>
    </location>
</feature>
<dbReference type="EMBL" id="MLFT02000001">
    <property type="protein sequence ID" value="PHT60172.1"/>
    <property type="molecule type" value="Genomic_DNA"/>
</dbReference>
<keyword evidence="2" id="KW-0472">Membrane</keyword>
<evidence type="ECO:0000256" key="1">
    <source>
        <dbReference type="SAM" id="MobiDB-lite"/>
    </source>
</evidence>
<dbReference type="AlphaFoldDB" id="A0A2G2XRR7"/>
<gene>
    <name evidence="3" type="ORF">CQW23_02535</name>
</gene>
<organism evidence="3 4">
    <name type="scientific">Capsicum baccatum</name>
    <name type="common">Peruvian pepper</name>
    <dbReference type="NCBI Taxonomy" id="33114"/>
    <lineage>
        <taxon>Eukaryota</taxon>
        <taxon>Viridiplantae</taxon>
        <taxon>Streptophyta</taxon>
        <taxon>Embryophyta</taxon>
        <taxon>Tracheophyta</taxon>
        <taxon>Spermatophyta</taxon>
        <taxon>Magnoliopsida</taxon>
        <taxon>eudicotyledons</taxon>
        <taxon>Gunneridae</taxon>
        <taxon>Pentapetalae</taxon>
        <taxon>asterids</taxon>
        <taxon>lamiids</taxon>
        <taxon>Solanales</taxon>
        <taxon>Solanaceae</taxon>
        <taxon>Solanoideae</taxon>
        <taxon>Capsiceae</taxon>
        <taxon>Capsicum</taxon>
    </lineage>
</organism>
<feature type="region of interest" description="Disordered" evidence="1">
    <location>
        <begin position="271"/>
        <end position="291"/>
    </location>
</feature>
<protein>
    <submittedName>
        <fullName evidence="3">Uncharacterized protein</fullName>
    </submittedName>
</protein>
<evidence type="ECO:0000313" key="3">
    <source>
        <dbReference type="EMBL" id="PHT60172.1"/>
    </source>
</evidence>
<name>A0A2G2XRR7_CAPBA</name>